<comment type="caution">
    <text evidence="1">The sequence shown here is derived from an EMBL/GenBank/DDBJ whole genome shotgun (WGS) entry which is preliminary data.</text>
</comment>
<keyword evidence="2" id="KW-1185">Reference proteome</keyword>
<reference evidence="1" key="1">
    <citation type="submission" date="2022-10" db="EMBL/GenBank/DDBJ databases">
        <authorList>
            <person name="Kim H.S."/>
            <person name="Kim J.-S."/>
            <person name="Suh M.K."/>
            <person name="Eom M.K."/>
            <person name="Lee J.-S."/>
        </authorList>
    </citation>
    <scope>NUCLEOTIDE SEQUENCE</scope>
    <source>
        <strain evidence="1">LIP-5</strain>
    </source>
</reference>
<protein>
    <recommendedName>
        <fullName evidence="3">Macroglobulin domain-containing protein</fullName>
    </recommendedName>
</protein>
<dbReference type="AlphaFoldDB" id="A0AAE3IR72"/>
<dbReference type="SUPFAM" id="SSF56935">
    <property type="entry name" value="Porins"/>
    <property type="match status" value="1"/>
</dbReference>
<dbReference type="RefSeq" id="WP_263038391.1">
    <property type="nucleotide sequence ID" value="NZ_JAOTPL010000015.1"/>
</dbReference>
<evidence type="ECO:0000313" key="1">
    <source>
        <dbReference type="EMBL" id="MCU7694906.1"/>
    </source>
</evidence>
<dbReference type="Gene3D" id="2.60.40.1930">
    <property type="match status" value="1"/>
</dbReference>
<name>A0AAE3IR72_9BACT</name>
<sequence length="808" mass="90024">MIYFSASIQRVMAIAVAWLLLFSNAALSQKFNEVVDNYTQKYPLERVYLHYDKTIYTAGETIWFKAYLRDGYEAATLSKNLYVDFSDESGKVLAHSMFPIGESSSRGQFMIPKDFSGTVLQVKAYTKWMLNFDTAFLYKKTIRIIPKGNQNIFIRPQKTKISFTMFPEGGELVSGIESKVAFLATDQYGKPAVVSGTVKDSKGSKVAEINTQHNGMGYFALKPTAGERYQAQWSGNEGNEGQATLPTALANGITLSAIPKDGSIAYKIQRTPGVPETMKRVIIVGMMYNRLVYMANINLAEKTQVEGSIPFLQLPAGILQLTVLDENKKPLAERIVFVKTEDYRFNAEVGLSKLGTGKRQENEVSVHIPDKLLTNISLSVTDAGINYDNSENIYSGLLLTTQIKGRVYNPAYYFSENSKKVNGELDLVMLTHGWRKYNWEYISKGAGPEIKYRPDTAYMSFGGKIYATQEQIASGGDLVAILKMKGDVSTTGQNFIVVPIRKDGTFNDNSISFMDSVSVYYTFSNKNSPLRYAEVRFLEGKLVPPVKIPMDAADVLATKSIDSSGFWRDRYFATMNFSNWEEGDLKDVVVEAKTKTALEKLDERYASGFFKGDAYQFDLTNDISAMSAQNIFQYLQSRVPGLQISNAQASSPSLSWRGATPTLFLDEMQVDPEFVANLNVNDIAYVKVFRPPFFGAPGGGSGGGIAVYTKKGGDVTSGSSGPAIPSKVIEAYTVIKEFYHPDYAVLNPEHEKQDLRSTLYWNPMILLDEKTPTHKFKFYNNDVTGAFRIVMEGINADGKLIHIEKVIK</sequence>
<accession>A0AAE3IR72</accession>
<evidence type="ECO:0000313" key="2">
    <source>
        <dbReference type="Proteomes" id="UP001209317"/>
    </source>
</evidence>
<gene>
    <name evidence="1" type="ORF">OD355_10300</name>
</gene>
<dbReference type="EMBL" id="JAOTPL010000015">
    <property type="protein sequence ID" value="MCU7694906.1"/>
    <property type="molecule type" value="Genomic_DNA"/>
</dbReference>
<organism evidence="1 2">
    <name type="scientific">Haoranjiania flava</name>
    <dbReference type="NCBI Taxonomy" id="1856322"/>
    <lineage>
        <taxon>Bacteria</taxon>
        <taxon>Pseudomonadati</taxon>
        <taxon>Bacteroidota</taxon>
        <taxon>Chitinophagia</taxon>
        <taxon>Chitinophagales</taxon>
        <taxon>Chitinophagaceae</taxon>
        <taxon>Haoranjiania</taxon>
    </lineage>
</organism>
<proteinExistence type="predicted"/>
<evidence type="ECO:0008006" key="3">
    <source>
        <dbReference type="Google" id="ProtNLM"/>
    </source>
</evidence>
<dbReference type="Proteomes" id="UP001209317">
    <property type="component" value="Unassembled WGS sequence"/>
</dbReference>